<proteinExistence type="predicted"/>
<feature type="compositionally biased region" description="Low complexity" evidence="1">
    <location>
        <begin position="24"/>
        <end position="37"/>
    </location>
</feature>
<evidence type="ECO:0000313" key="3">
    <source>
        <dbReference type="Proteomes" id="UP001278766"/>
    </source>
</evidence>
<feature type="region of interest" description="Disordered" evidence="1">
    <location>
        <begin position="155"/>
        <end position="187"/>
    </location>
</feature>
<dbReference type="Proteomes" id="UP001278766">
    <property type="component" value="Unassembled WGS sequence"/>
</dbReference>
<organism evidence="2 3">
    <name type="scientific">Chaetomium fimeti</name>
    <dbReference type="NCBI Taxonomy" id="1854472"/>
    <lineage>
        <taxon>Eukaryota</taxon>
        <taxon>Fungi</taxon>
        <taxon>Dikarya</taxon>
        <taxon>Ascomycota</taxon>
        <taxon>Pezizomycotina</taxon>
        <taxon>Sordariomycetes</taxon>
        <taxon>Sordariomycetidae</taxon>
        <taxon>Sordariales</taxon>
        <taxon>Chaetomiaceae</taxon>
        <taxon>Chaetomium</taxon>
    </lineage>
</organism>
<evidence type="ECO:0000256" key="1">
    <source>
        <dbReference type="SAM" id="MobiDB-lite"/>
    </source>
</evidence>
<dbReference type="RefSeq" id="XP_062663673.1">
    <property type="nucleotide sequence ID" value="XM_062805020.1"/>
</dbReference>
<reference evidence="2" key="1">
    <citation type="journal article" date="2023" name="Mol. Phylogenet. Evol.">
        <title>Genome-scale phylogeny and comparative genomics of the fungal order Sordariales.</title>
        <authorList>
            <person name="Hensen N."/>
            <person name="Bonometti L."/>
            <person name="Westerberg I."/>
            <person name="Brannstrom I.O."/>
            <person name="Guillou S."/>
            <person name="Cros-Aarteil S."/>
            <person name="Calhoun S."/>
            <person name="Haridas S."/>
            <person name="Kuo A."/>
            <person name="Mondo S."/>
            <person name="Pangilinan J."/>
            <person name="Riley R."/>
            <person name="LaButti K."/>
            <person name="Andreopoulos B."/>
            <person name="Lipzen A."/>
            <person name="Chen C."/>
            <person name="Yan M."/>
            <person name="Daum C."/>
            <person name="Ng V."/>
            <person name="Clum A."/>
            <person name="Steindorff A."/>
            <person name="Ohm R.A."/>
            <person name="Martin F."/>
            <person name="Silar P."/>
            <person name="Natvig D.O."/>
            <person name="Lalanne C."/>
            <person name="Gautier V."/>
            <person name="Ament-Velasquez S.L."/>
            <person name="Kruys A."/>
            <person name="Hutchinson M.I."/>
            <person name="Powell A.J."/>
            <person name="Barry K."/>
            <person name="Miller A.N."/>
            <person name="Grigoriev I.V."/>
            <person name="Debuchy R."/>
            <person name="Gladieux P."/>
            <person name="Hiltunen Thoren M."/>
            <person name="Johannesson H."/>
        </authorList>
    </citation>
    <scope>NUCLEOTIDE SEQUENCE</scope>
    <source>
        <strain evidence="2">CBS 168.71</strain>
    </source>
</reference>
<accession>A0AAE0HP98</accession>
<feature type="region of interest" description="Disordered" evidence="1">
    <location>
        <begin position="348"/>
        <end position="416"/>
    </location>
</feature>
<protein>
    <submittedName>
        <fullName evidence="2">Uncharacterized protein</fullName>
    </submittedName>
</protein>
<evidence type="ECO:0000313" key="2">
    <source>
        <dbReference type="EMBL" id="KAK3300159.1"/>
    </source>
</evidence>
<dbReference type="AlphaFoldDB" id="A0AAE0HP98"/>
<reference evidence="2" key="2">
    <citation type="submission" date="2023-06" db="EMBL/GenBank/DDBJ databases">
        <authorList>
            <consortium name="Lawrence Berkeley National Laboratory"/>
            <person name="Haridas S."/>
            <person name="Hensen N."/>
            <person name="Bonometti L."/>
            <person name="Westerberg I."/>
            <person name="Brannstrom I.O."/>
            <person name="Guillou S."/>
            <person name="Cros-Aarteil S."/>
            <person name="Calhoun S."/>
            <person name="Kuo A."/>
            <person name="Mondo S."/>
            <person name="Pangilinan J."/>
            <person name="Riley R."/>
            <person name="Labutti K."/>
            <person name="Andreopoulos B."/>
            <person name="Lipzen A."/>
            <person name="Chen C."/>
            <person name="Yanf M."/>
            <person name="Daum C."/>
            <person name="Ng V."/>
            <person name="Clum A."/>
            <person name="Steindorff A."/>
            <person name="Ohm R."/>
            <person name="Martin F."/>
            <person name="Silar P."/>
            <person name="Natvig D."/>
            <person name="Lalanne C."/>
            <person name="Gautier V."/>
            <person name="Ament-Velasquez S.L."/>
            <person name="Kruys A."/>
            <person name="Hutchinson M.I."/>
            <person name="Powell A.J."/>
            <person name="Barry K."/>
            <person name="Miller A.N."/>
            <person name="Grigoriev I.V."/>
            <person name="Debuchy R."/>
            <person name="Gladieux P."/>
            <person name="Thoren M.H."/>
            <person name="Johannesson H."/>
        </authorList>
    </citation>
    <scope>NUCLEOTIDE SEQUENCE</scope>
    <source>
        <strain evidence="2">CBS 168.71</strain>
    </source>
</reference>
<feature type="compositionally biased region" description="Polar residues" evidence="1">
    <location>
        <begin position="160"/>
        <end position="187"/>
    </location>
</feature>
<feature type="compositionally biased region" description="Polar residues" evidence="1">
    <location>
        <begin position="403"/>
        <end position="413"/>
    </location>
</feature>
<keyword evidence="3" id="KW-1185">Reference proteome</keyword>
<feature type="region of interest" description="Disordered" evidence="1">
    <location>
        <begin position="295"/>
        <end position="314"/>
    </location>
</feature>
<sequence length="486" mass="54722">MTYHHHEGYYPTGPPPRQPLEARSSSVSSSSSSTSYSVPYDAVTTHNVGISRTVSPASGVSDLEADSVLYPRNQFQTTLAHEHIPTSGVSGPAAGPVIYSRNNYPTLAHEHLPAFRAPTTPLPSQLLHAHATSSHPFYSSFQAPRQILPLPPYSGYSVGTMHTQPTSPHQQPTSLDRHQPSSLYHQPSSLHYQPSPLHYETWPQEFAPTPCHSLPTPPSHQVPQQHQPRAKSVTPDEPGPFLRFLQQLSPDVILEIQKHVTWFHCWKVYRTNRWFRENFHPDRLPDRLKIGGLLSAEKNEGREDPEESDIPRTSKPRKNFNLFGCYHCYRFRGFEYFESQKYGMLASQGEGEDEGVKREQSYTPPPSKSSSLSPPANPHYDPSLTRSSLRASAAAKGRRASTVPATETFSTSHARARKTSEERRFCVDCGLRKGFYKPRDVIDLHRPLNKGNALWVCDCRKLRHRLTEGKCYDCDATVPYSVPVAR</sequence>
<dbReference type="EMBL" id="JAUEPN010000001">
    <property type="protein sequence ID" value="KAK3300159.1"/>
    <property type="molecule type" value="Genomic_DNA"/>
</dbReference>
<gene>
    <name evidence="2" type="ORF">B0H64DRAFT_414241</name>
</gene>
<comment type="caution">
    <text evidence="2">The sequence shown here is derived from an EMBL/GenBank/DDBJ whole genome shotgun (WGS) entry which is preliminary data.</text>
</comment>
<dbReference type="GeneID" id="87841968"/>
<feature type="region of interest" description="Disordered" evidence="1">
    <location>
        <begin position="1"/>
        <end position="38"/>
    </location>
</feature>
<feature type="region of interest" description="Disordered" evidence="1">
    <location>
        <begin position="208"/>
        <end position="235"/>
    </location>
</feature>
<feature type="compositionally biased region" description="Low complexity" evidence="1">
    <location>
        <begin position="383"/>
        <end position="395"/>
    </location>
</feature>
<name>A0AAE0HP98_9PEZI</name>